<dbReference type="Proteomes" id="UP001149719">
    <property type="component" value="Unassembled WGS sequence"/>
</dbReference>
<keyword evidence="2" id="KW-1185">Reference proteome</keyword>
<protein>
    <submittedName>
        <fullName evidence="1">Uncharacterized protein</fullName>
    </submittedName>
</protein>
<sequence length="197" mass="22177">MKVVKEDGQQEVECPSCGLSQATYKLRDVRLGEQVNKKVLVAVCNSCDKALSVPTQTTVKIKSDHDKTRYSIDIRLPAHYLDILTLASHRINPALAESFGKTLILYYLHALNTERYPSKNLANLLHSDFAKAKSSKRLSMKISRSSLDEMRSLMENQGFKSNTDLLKSIILKIHDDIVLKRIPKHLAELQNLAAVFA</sequence>
<dbReference type="EMBL" id="JAPUBN010000013">
    <property type="protein sequence ID" value="MCZ2721409.1"/>
    <property type="molecule type" value="Genomic_DNA"/>
</dbReference>
<dbReference type="RefSeq" id="WP_269124174.1">
    <property type="nucleotide sequence ID" value="NZ_JAPUBN010000013.1"/>
</dbReference>
<gene>
    <name evidence="1" type="ORF">O1D97_07030</name>
</gene>
<evidence type="ECO:0000313" key="1">
    <source>
        <dbReference type="EMBL" id="MCZ2721409.1"/>
    </source>
</evidence>
<reference evidence="1" key="1">
    <citation type="submission" date="2022-12" db="EMBL/GenBank/DDBJ databases">
        <title>Marinomonas 15G1-11 sp. nov, isolated from marine algae.</title>
        <authorList>
            <person name="Butt M."/>
            <person name="Choi D.G."/>
            <person name="Kim J.M."/>
            <person name="Lee J.K."/>
            <person name="Baek J.H."/>
            <person name="Jeon C.O."/>
        </authorList>
    </citation>
    <scope>NUCLEOTIDE SEQUENCE</scope>
    <source>
        <strain evidence="1">15G1-11</strain>
    </source>
</reference>
<proteinExistence type="predicted"/>
<name>A0ABT4JV33_9GAMM</name>
<comment type="caution">
    <text evidence="1">The sequence shown here is derived from an EMBL/GenBank/DDBJ whole genome shotgun (WGS) entry which is preliminary data.</text>
</comment>
<evidence type="ECO:0000313" key="2">
    <source>
        <dbReference type="Proteomes" id="UP001149719"/>
    </source>
</evidence>
<accession>A0ABT4JV33</accession>
<organism evidence="1 2">
    <name type="scientific">Marinomonas phaeophyticola</name>
    <dbReference type="NCBI Taxonomy" id="3004091"/>
    <lineage>
        <taxon>Bacteria</taxon>
        <taxon>Pseudomonadati</taxon>
        <taxon>Pseudomonadota</taxon>
        <taxon>Gammaproteobacteria</taxon>
        <taxon>Oceanospirillales</taxon>
        <taxon>Oceanospirillaceae</taxon>
        <taxon>Marinomonas</taxon>
    </lineage>
</organism>